<evidence type="ECO:0000259" key="4">
    <source>
        <dbReference type="Pfam" id="PF22113"/>
    </source>
</evidence>
<dbReference type="InterPro" id="IPR054337">
    <property type="entry name" value="Mtrc-MtrF-like_dom_II/IV"/>
</dbReference>
<evidence type="ECO:0000256" key="2">
    <source>
        <dbReference type="SAM" id="MobiDB-lite"/>
    </source>
</evidence>
<keyword evidence="1 3" id="KW-0732">Signal</keyword>
<feature type="region of interest" description="Disordered" evidence="2">
    <location>
        <begin position="24"/>
        <end position="47"/>
    </location>
</feature>
<dbReference type="GO" id="GO:0016491">
    <property type="term" value="F:oxidoreductase activity"/>
    <property type="evidence" value="ECO:0007669"/>
    <property type="project" value="TreeGrafter"/>
</dbReference>
<dbReference type="RefSeq" id="WP_012327094.1">
    <property type="nucleotide sequence ID" value="NC_010506.1"/>
</dbReference>
<dbReference type="InterPro" id="IPR051829">
    <property type="entry name" value="Multiheme_Cytochr_ET"/>
</dbReference>
<protein>
    <recommendedName>
        <fullName evidence="4">Outer membrane cytochrome MtrC/MtrF-like domain-containing protein</fullName>
    </recommendedName>
</protein>
<dbReference type="PANTHER" id="PTHR35038">
    <property type="entry name" value="DISSIMILATORY SULFITE REDUCTASE SIRA"/>
    <property type="match status" value="1"/>
</dbReference>
<reference evidence="5 6" key="1">
    <citation type="submission" date="2008-02" db="EMBL/GenBank/DDBJ databases">
        <title>Complete sequence of Shewanella woodyi ATCC 51908.</title>
        <authorList>
            <consortium name="US DOE Joint Genome Institute"/>
            <person name="Copeland A."/>
            <person name="Lucas S."/>
            <person name="Lapidus A."/>
            <person name="Glavina del Rio T."/>
            <person name="Dalin E."/>
            <person name="Tice H."/>
            <person name="Bruce D."/>
            <person name="Goodwin L."/>
            <person name="Pitluck S."/>
            <person name="Sims D."/>
            <person name="Brettin T."/>
            <person name="Detter J.C."/>
            <person name="Han C."/>
            <person name="Kuske C.R."/>
            <person name="Schmutz J."/>
            <person name="Larimer F."/>
            <person name="Land M."/>
            <person name="Hauser L."/>
            <person name="Kyrpides N."/>
            <person name="Lykidis A."/>
            <person name="Zhao J.-S."/>
            <person name="Richardson P."/>
        </authorList>
    </citation>
    <scope>NUCLEOTIDE SEQUENCE [LARGE SCALE GENOMIC DNA]</scope>
    <source>
        <strain evidence="6">ATCC 51908 / MS32</strain>
    </source>
</reference>
<dbReference type="InterPro" id="IPR036280">
    <property type="entry name" value="Multihaem_cyt_sf"/>
</dbReference>
<dbReference type="SUPFAM" id="SSF48695">
    <property type="entry name" value="Multiheme cytochromes"/>
    <property type="match status" value="1"/>
</dbReference>
<feature type="domain" description="Outer membrane cytochrome MtrC/MtrF-like" evidence="4">
    <location>
        <begin position="461"/>
        <end position="636"/>
    </location>
</feature>
<accession>B1KKW2</accession>
<organism evidence="5 6">
    <name type="scientific">Shewanella woodyi (strain ATCC 51908 / MS32)</name>
    <dbReference type="NCBI Taxonomy" id="392500"/>
    <lineage>
        <taxon>Bacteria</taxon>
        <taxon>Pseudomonadati</taxon>
        <taxon>Pseudomonadota</taxon>
        <taxon>Gammaproteobacteria</taxon>
        <taxon>Alteromonadales</taxon>
        <taxon>Shewanellaceae</taxon>
        <taxon>Shewanella</taxon>
    </lineage>
</organism>
<dbReference type="Pfam" id="PF22113">
    <property type="entry name" value="Mtrc-MtrF_II-IV_dom"/>
    <property type="match status" value="1"/>
</dbReference>
<evidence type="ECO:0000256" key="1">
    <source>
        <dbReference type="ARBA" id="ARBA00022729"/>
    </source>
</evidence>
<proteinExistence type="predicted"/>
<dbReference type="PANTHER" id="PTHR35038:SF6">
    <property type="entry name" value="SURFACE LOCALIZED DECAHEME CYTOCHROME C LIPOPROTEIN"/>
    <property type="match status" value="1"/>
</dbReference>
<dbReference type="EMBL" id="CP000961">
    <property type="protein sequence ID" value="ACA88768.1"/>
    <property type="molecule type" value="Genomic_DNA"/>
</dbReference>
<dbReference type="eggNOG" id="ENOG5033T3C">
    <property type="taxonomic scope" value="Bacteria"/>
</dbReference>
<evidence type="ECO:0000313" key="5">
    <source>
        <dbReference type="EMBL" id="ACA88768.1"/>
    </source>
</evidence>
<evidence type="ECO:0000313" key="6">
    <source>
        <dbReference type="Proteomes" id="UP000002168"/>
    </source>
</evidence>
<keyword evidence="6" id="KW-1185">Reference proteome</keyword>
<feature type="signal peptide" evidence="3">
    <location>
        <begin position="1"/>
        <end position="21"/>
    </location>
</feature>
<name>B1KKW2_SHEWM</name>
<sequence length="642" mass="68760" precursor="true">MKVLNKRYLALIVAAAMGVSACGSDGKDGADGEDGAPGPGPNPPTVEASEITNVEVINHVIEEGKVTFEFQITNEDDALIVGLQKANAELSAMTENGIARSRDSYEGVQVGGSASETTEGASLTVLDNGNYEFVAPMPHVTAGTDGIVRLAVGGGDAIAKSRYIIVSKPDNVHTTTTETCQSCHVDYAASHLKHPSYTAINTDGETDLVAGCMTCHGNVARDDGGYARNTMQKIGHINHQKFEKDFAPTNCYTCHAEPVINTSIAGNGCSDCHSTDNADIQAIIASSNEFDARAFHANSALIGLEERQNIRANHYTTTSAPYIDDSLVWDNYPQGGWCTTVALFNTEGESEVQLNIGQMYAAGTLTYAGAYIHGHFNDSLVGRPSPRGSDQYIENEDGSRSICYPHLDGLDSSYRLADLVASTRVTFKQFEDDGGYDGVSFTSYSDVVDHTGVKTQEYERRHAVTTDSCTTCHNNETNYHKNGSYTEGGLDCVACHNNGQDRSAKNSAPGFGPMVHSMHWGVGASATDPDGNPNSATKLNAENCVSCHADGIDLNAIPNQFIRAKAFHGGDNTKMASPITANCFACHNDDSALNHMIQQGGSIDEEVVADWYTQPTSESCATCHAEGKSYGIEKFHIFERSF</sequence>
<gene>
    <name evidence="5" type="ordered locus">Swoo_4517</name>
</gene>
<dbReference type="AlphaFoldDB" id="B1KKW2"/>
<dbReference type="Proteomes" id="UP000002168">
    <property type="component" value="Chromosome"/>
</dbReference>
<dbReference type="KEGG" id="swd:Swoo_4517"/>
<dbReference type="HOGENOM" id="CLU_417317_0_0_6"/>
<dbReference type="Gene3D" id="3.90.10.10">
    <property type="entry name" value="Cytochrome C3"/>
    <property type="match status" value="2"/>
</dbReference>
<feature type="chain" id="PRO_5002767166" description="Outer membrane cytochrome MtrC/MtrF-like domain-containing protein" evidence="3">
    <location>
        <begin position="22"/>
        <end position="642"/>
    </location>
</feature>
<dbReference type="PROSITE" id="PS51257">
    <property type="entry name" value="PROKAR_LIPOPROTEIN"/>
    <property type="match status" value="1"/>
</dbReference>
<evidence type="ECO:0000256" key="3">
    <source>
        <dbReference type="SAM" id="SignalP"/>
    </source>
</evidence>